<keyword evidence="10" id="KW-0812">Transmembrane</keyword>
<dbReference type="PROSITE" id="PS51030">
    <property type="entry name" value="NUCLEAR_REC_DBD_2"/>
    <property type="match status" value="2"/>
</dbReference>
<dbReference type="SUPFAM" id="SSF57716">
    <property type="entry name" value="Glucocorticoid receptor-like (DNA-binding domain)"/>
    <property type="match status" value="2"/>
</dbReference>
<name>A0A7R9QGZ7_9ACAR</name>
<evidence type="ECO:0000259" key="11">
    <source>
        <dbReference type="PROSITE" id="PS51030"/>
    </source>
</evidence>
<evidence type="ECO:0000256" key="3">
    <source>
        <dbReference type="ARBA" id="ARBA00022833"/>
    </source>
</evidence>
<dbReference type="InterPro" id="IPR013088">
    <property type="entry name" value="Znf_NHR/GATA"/>
</dbReference>
<evidence type="ECO:0000313" key="14">
    <source>
        <dbReference type="Proteomes" id="UP000728032"/>
    </source>
</evidence>
<feature type="domain" description="NR LBD" evidence="12">
    <location>
        <begin position="897"/>
        <end position="1123"/>
    </location>
</feature>
<feature type="domain" description="NR LBD" evidence="12">
    <location>
        <begin position="345"/>
        <end position="576"/>
    </location>
</feature>
<dbReference type="InterPro" id="IPR001723">
    <property type="entry name" value="Nuclear_hrmn_rcpt"/>
</dbReference>
<feature type="compositionally biased region" description="Basic and acidic residues" evidence="9">
    <location>
        <begin position="614"/>
        <end position="628"/>
    </location>
</feature>
<dbReference type="Pfam" id="PF00105">
    <property type="entry name" value="zf-C4"/>
    <property type="match status" value="2"/>
</dbReference>
<feature type="transmembrane region" description="Helical" evidence="10">
    <location>
        <begin position="95"/>
        <end position="117"/>
    </location>
</feature>
<evidence type="ECO:0008006" key="15">
    <source>
        <dbReference type="Google" id="ProtNLM"/>
    </source>
</evidence>
<dbReference type="AlphaFoldDB" id="A0A7R9QGZ7"/>
<keyword evidence="1" id="KW-0479">Metal-binding</keyword>
<gene>
    <name evidence="13" type="ORF">ONB1V03_LOCUS5292</name>
</gene>
<evidence type="ECO:0000256" key="1">
    <source>
        <dbReference type="ARBA" id="ARBA00022723"/>
    </source>
</evidence>
<dbReference type="EMBL" id="OC916914">
    <property type="protein sequence ID" value="CAD7645603.1"/>
    <property type="molecule type" value="Genomic_DNA"/>
</dbReference>
<evidence type="ECO:0000256" key="9">
    <source>
        <dbReference type="SAM" id="MobiDB-lite"/>
    </source>
</evidence>
<dbReference type="GO" id="GO:0000978">
    <property type="term" value="F:RNA polymerase II cis-regulatory region sequence-specific DNA binding"/>
    <property type="evidence" value="ECO:0007669"/>
    <property type="project" value="TreeGrafter"/>
</dbReference>
<dbReference type="GO" id="GO:0045944">
    <property type="term" value="P:positive regulation of transcription by RNA polymerase II"/>
    <property type="evidence" value="ECO:0007669"/>
    <property type="project" value="TreeGrafter"/>
</dbReference>
<dbReference type="GO" id="GO:0004879">
    <property type="term" value="F:nuclear receptor activity"/>
    <property type="evidence" value="ECO:0007669"/>
    <property type="project" value="TreeGrafter"/>
</dbReference>
<dbReference type="PANTHER" id="PTHR24082">
    <property type="entry name" value="NUCLEAR HORMONE RECEPTOR"/>
    <property type="match status" value="1"/>
</dbReference>
<keyword evidence="2" id="KW-0863">Zinc-finger</keyword>
<feature type="transmembrane region" description="Helical" evidence="10">
    <location>
        <begin position="54"/>
        <end position="74"/>
    </location>
</feature>
<sequence length="1170" mass="139727">MILGPSIINAERMSIVRYSEGLYTDDAAILSAASKQRYYKDIFAHFKNLDVTTYLALITSTLSVALVLSLGLRVTYFRAFWMVLKAFCYKPIDKYLSLSMETFVLIIYSILMVMFWIDINKVIGAYMITNQAEDVIDSLEDIIENVDIIPSVNKGSAFTYYFNNQNDTMEREIWRRIVDHNNQAFFRRNSVKDVVCYLEDKCVIEVKTRKLCKKCRLEKCLAAGMRKEFIQNKEQKELRRITIEENKRKKADRRDSNDNKIQESVSSGDSRDSMRFDSQFKCEKVFELNRNVQKDILTLNQCIANQMNHSVMDANQNFLLYLFTPLMRPINTYNDWNEIECKRLSDLYLASNLFRYPSTEHHFEAKDIMHYYKMWGNRLEVDVQDIVKYTKDVTKLVDICEDDKLTLIKQGCMEIIAIRAIYCWDSQSEKWTIFMDNSNSFVIPLDLLRNEKRNLYNTYKSYFRKILPEWNWDSVILDLLTAIVLFNPNRLNLVNRDAIKYQQQMYIHLLQRYLMLRFRWEWQWKSKMSNLMSALIDLQLVSQIEIQNGIEERNSVKDVILKCNFEGKCVIEVKTRKLCKKCRLEKCLAAGMRKEFIQNKEQKELRRITIEENKRKKADRRDSNDNKIQESVSSGDSRDSVRFDPQFKCDKVFELNRNVQKDILTLNQCISSHMNNSVMDANQNFLLYLFTPLMRPINTYNDWNEIECKRLSDLYLASNLFRYPSTEHHFEAKDIMHYYKMWGNRLEVDVQDIVKYTKNVTKLVDICEDDKLTLIKQGCMEIIAIRAIYCWDRQQQLICNTIRFAEEYNDNKIQESVSSGDSRDSVRFDSQFKCDKVFELNRNVQKDILTLNQCITSHMNHSVMDANQNFLLYLFTPLMRPINTYNDWNEIECKRLSDLCLASNLFRYPFTEHHFEAKDITHYYQMWGNRLEVDAQNIVKYTKDMTKLIGVCEDDKLTLIKQGCMEIILLRANYCWDSQAEKWTIFLDNSNSFVIPLDLLRNEKRNLYNTYKSYFRKILPEWNWDSVILDLLTAIVLFNPNRLNLVNKDAVKFQQQMYIHLLQRYLMLRFRWEWQWKSKMSNLMNALIDLQLVSQIEIQNGIEEYQQQMYIHLLQRYLMLRFRWEWQWKSKMSNLMNALIDLQLVSQIEIQNGIEEYIQYFGPIFREILE</sequence>
<feature type="region of interest" description="Disordered" evidence="9">
    <location>
        <begin position="614"/>
        <end position="640"/>
    </location>
</feature>
<protein>
    <recommendedName>
        <fullName evidence="15">Nuclear receptor domain-containing protein</fullName>
    </recommendedName>
</protein>
<feature type="domain" description="Nuclear receptor" evidence="11">
    <location>
        <begin position="174"/>
        <end position="232"/>
    </location>
</feature>
<dbReference type="Proteomes" id="UP000728032">
    <property type="component" value="Unassembled WGS sequence"/>
</dbReference>
<dbReference type="GO" id="GO:0000122">
    <property type="term" value="P:negative regulation of transcription by RNA polymerase II"/>
    <property type="evidence" value="ECO:0007669"/>
    <property type="project" value="TreeGrafter"/>
</dbReference>
<dbReference type="SUPFAM" id="SSF48508">
    <property type="entry name" value="Nuclear receptor ligand-binding domain"/>
    <property type="match status" value="3"/>
</dbReference>
<keyword evidence="5" id="KW-0238">DNA-binding</keyword>
<dbReference type="Gene3D" id="3.30.50.10">
    <property type="entry name" value="Erythroid Transcription Factor GATA-1, subunit A"/>
    <property type="match status" value="2"/>
</dbReference>
<dbReference type="InterPro" id="IPR050234">
    <property type="entry name" value="Nuclear_hormone_rcpt_NR1"/>
</dbReference>
<feature type="region of interest" description="Disordered" evidence="9">
    <location>
        <begin position="247"/>
        <end position="274"/>
    </location>
</feature>
<keyword evidence="10" id="KW-1133">Transmembrane helix</keyword>
<feature type="compositionally biased region" description="Basic and acidic residues" evidence="9">
    <location>
        <begin position="247"/>
        <end position="261"/>
    </location>
</feature>
<evidence type="ECO:0000256" key="10">
    <source>
        <dbReference type="SAM" id="Phobius"/>
    </source>
</evidence>
<evidence type="ECO:0000259" key="12">
    <source>
        <dbReference type="PROSITE" id="PS51843"/>
    </source>
</evidence>
<evidence type="ECO:0000313" key="13">
    <source>
        <dbReference type="EMBL" id="CAD7645603.1"/>
    </source>
</evidence>
<keyword evidence="7" id="KW-0675">Receptor</keyword>
<dbReference type="InterPro" id="IPR001628">
    <property type="entry name" value="Znf_hrmn_rcpt"/>
</dbReference>
<evidence type="ECO:0000256" key="7">
    <source>
        <dbReference type="ARBA" id="ARBA00023170"/>
    </source>
</evidence>
<dbReference type="Gene3D" id="1.10.565.10">
    <property type="entry name" value="Retinoid X Receptor"/>
    <property type="match status" value="3"/>
</dbReference>
<dbReference type="SMART" id="SM00430">
    <property type="entry name" value="HOLI"/>
    <property type="match status" value="2"/>
</dbReference>
<dbReference type="InterPro" id="IPR035500">
    <property type="entry name" value="NHR-like_dom_sf"/>
</dbReference>
<keyword evidence="3" id="KW-0862">Zinc</keyword>
<dbReference type="GO" id="GO:0008270">
    <property type="term" value="F:zinc ion binding"/>
    <property type="evidence" value="ECO:0007669"/>
    <property type="project" value="UniProtKB-KW"/>
</dbReference>
<proteinExistence type="predicted"/>
<dbReference type="SMART" id="SM00399">
    <property type="entry name" value="ZnF_C4"/>
    <property type="match status" value="2"/>
</dbReference>
<keyword evidence="10" id="KW-0472">Membrane</keyword>
<evidence type="ECO:0000256" key="6">
    <source>
        <dbReference type="ARBA" id="ARBA00023163"/>
    </source>
</evidence>
<evidence type="ECO:0000256" key="2">
    <source>
        <dbReference type="ARBA" id="ARBA00022771"/>
    </source>
</evidence>
<dbReference type="OrthoDB" id="6352325at2759"/>
<evidence type="ECO:0000256" key="8">
    <source>
        <dbReference type="ARBA" id="ARBA00023242"/>
    </source>
</evidence>
<organism evidence="13">
    <name type="scientific">Oppiella nova</name>
    <dbReference type="NCBI Taxonomy" id="334625"/>
    <lineage>
        <taxon>Eukaryota</taxon>
        <taxon>Metazoa</taxon>
        <taxon>Ecdysozoa</taxon>
        <taxon>Arthropoda</taxon>
        <taxon>Chelicerata</taxon>
        <taxon>Arachnida</taxon>
        <taxon>Acari</taxon>
        <taxon>Acariformes</taxon>
        <taxon>Sarcoptiformes</taxon>
        <taxon>Oribatida</taxon>
        <taxon>Brachypylina</taxon>
        <taxon>Oppioidea</taxon>
        <taxon>Oppiidae</taxon>
        <taxon>Oppiella</taxon>
    </lineage>
</organism>
<keyword evidence="14" id="KW-1185">Reference proteome</keyword>
<dbReference type="PANTHER" id="PTHR24082:SF283">
    <property type="entry name" value="NUCLEAR HORMONE RECEPTOR HR96"/>
    <property type="match status" value="1"/>
</dbReference>
<evidence type="ECO:0000256" key="5">
    <source>
        <dbReference type="ARBA" id="ARBA00023125"/>
    </source>
</evidence>
<keyword evidence="6" id="KW-0804">Transcription</keyword>
<dbReference type="PROSITE" id="PS51843">
    <property type="entry name" value="NR_LBD"/>
    <property type="match status" value="2"/>
</dbReference>
<dbReference type="PRINTS" id="PR00398">
    <property type="entry name" value="STRDHORMONER"/>
</dbReference>
<reference evidence="13" key="1">
    <citation type="submission" date="2020-11" db="EMBL/GenBank/DDBJ databases">
        <authorList>
            <person name="Tran Van P."/>
        </authorList>
    </citation>
    <scope>NUCLEOTIDE SEQUENCE</scope>
</reference>
<dbReference type="EMBL" id="CAJPVJ010002089">
    <property type="protein sequence ID" value="CAG2165754.1"/>
    <property type="molecule type" value="Genomic_DNA"/>
</dbReference>
<dbReference type="GO" id="GO:0030154">
    <property type="term" value="P:cell differentiation"/>
    <property type="evidence" value="ECO:0007669"/>
    <property type="project" value="TreeGrafter"/>
</dbReference>
<dbReference type="InterPro" id="IPR000536">
    <property type="entry name" value="Nucl_hrmn_rcpt_lig-bd"/>
</dbReference>
<keyword evidence="4" id="KW-0805">Transcription regulation</keyword>
<evidence type="ECO:0000256" key="4">
    <source>
        <dbReference type="ARBA" id="ARBA00023015"/>
    </source>
</evidence>
<keyword evidence="8" id="KW-0539">Nucleus</keyword>
<accession>A0A7R9QGZ7</accession>
<feature type="domain" description="Nuclear receptor" evidence="11">
    <location>
        <begin position="562"/>
        <end position="599"/>
    </location>
</feature>